<accession>A0A498KIT8</accession>
<dbReference type="PANTHER" id="PTHR32018">
    <property type="entry name" value="RHAMNOGALACTURONATE LYASE FAMILY PROTEIN"/>
    <property type="match status" value="1"/>
</dbReference>
<organism evidence="2 3">
    <name type="scientific">Malus domestica</name>
    <name type="common">Apple</name>
    <name type="synonym">Pyrus malus</name>
    <dbReference type="NCBI Taxonomy" id="3750"/>
    <lineage>
        <taxon>Eukaryota</taxon>
        <taxon>Viridiplantae</taxon>
        <taxon>Streptophyta</taxon>
        <taxon>Embryophyta</taxon>
        <taxon>Tracheophyta</taxon>
        <taxon>Spermatophyta</taxon>
        <taxon>Magnoliopsida</taxon>
        <taxon>eudicotyledons</taxon>
        <taxon>Gunneridae</taxon>
        <taxon>Pentapetalae</taxon>
        <taxon>rosids</taxon>
        <taxon>fabids</taxon>
        <taxon>Rosales</taxon>
        <taxon>Rosaceae</taxon>
        <taxon>Amygdaloideae</taxon>
        <taxon>Maleae</taxon>
        <taxon>Malus</taxon>
    </lineage>
</organism>
<proteinExistence type="predicted"/>
<feature type="domain" description="Rhamnogalacturonan lyase" evidence="1">
    <location>
        <begin position="3"/>
        <end position="96"/>
    </location>
</feature>
<gene>
    <name evidence="2" type="ORF">DVH24_006580</name>
</gene>
<dbReference type="InterPro" id="IPR008979">
    <property type="entry name" value="Galactose-bd-like_sf"/>
</dbReference>
<keyword evidence="3" id="KW-1185">Reference proteome</keyword>
<sequence>MNTGDYTLQLALASANGAELQVRLNDQSPNDRHHFTTRLIGKDNAIARHGIHGLYRLFSVVVPSFRLREGNNTIYLTQSRSANGPFSGIMYDYIRLEGSPPK</sequence>
<evidence type="ECO:0000313" key="2">
    <source>
        <dbReference type="EMBL" id="RXI05323.1"/>
    </source>
</evidence>
<evidence type="ECO:0000259" key="1">
    <source>
        <dbReference type="Pfam" id="PF14683"/>
    </source>
</evidence>
<dbReference type="Pfam" id="PF14683">
    <property type="entry name" value="CBM-like"/>
    <property type="match status" value="1"/>
</dbReference>
<dbReference type="SUPFAM" id="SSF49785">
    <property type="entry name" value="Galactose-binding domain-like"/>
    <property type="match status" value="1"/>
</dbReference>
<dbReference type="PANTHER" id="PTHR32018:SF6">
    <property type="entry name" value="RHAMNOGALACTURONAN ENDOLYASE"/>
    <property type="match status" value="1"/>
</dbReference>
<comment type="caution">
    <text evidence="2">The sequence shown here is derived from an EMBL/GenBank/DDBJ whole genome shotgun (WGS) entry which is preliminary data.</text>
</comment>
<dbReference type="InterPro" id="IPR051850">
    <property type="entry name" value="Polysacch_Lyase_4"/>
</dbReference>
<name>A0A498KIT8_MALDO</name>
<dbReference type="AlphaFoldDB" id="A0A498KIT8"/>
<protein>
    <recommendedName>
        <fullName evidence="1">Rhamnogalacturonan lyase domain-containing protein</fullName>
    </recommendedName>
</protein>
<reference evidence="2 3" key="1">
    <citation type="submission" date="2018-10" db="EMBL/GenBank/DDBJ databases">
        <title>A high-quality apple genome assembly.</title>
        <authorList>
            <person name="Hu J."/>
        </authorList>
    </citation>
    <scope>NUCLEOTIDE SEQUENCE [LARGE SCALE GENOMIC DNA]</scope>
    <source>
        <strain evidence="3">cv. HFTH1</strain>
        <tissue evidence="2">Young leaf</tissue>
    </source>
</reference>
<dbReference type="EMBL" id="RDQH01000328">
    <property type="protein sequence ID" value="RXI05323.1"/>
    <property type="molecule type" value="Genomic_DNA"/>
</dbReference>
<dbReference type="Gene3D" id="2.60.120.260">
    <property type="entry name" value="Galactose-binding domain-like"/>
    <property type="match status" value="1"/>
</dbReference>
<dbReference type="Proteomes" id="UP000290289">
    <property type="component" value="Chromosome 2"/>
</dbReference>
<dbReference type="InterPro" id="IPR029411">
    <property type="entry name" value="RG-lyase_III"/>
</dbReference>
<evidence type="ECO:0000313" key="3">
    <source>
        <dbReference type="Proteomes" id="UP000290289"/>
    </source>
</evidence>